<name>A0AAX4HES4_9ASCO</name>
<dbReference type="Gene3D" id="1.25.50.20">
    <property type="match status" value="1"/>
</dbReference>
<dbReference type="AlphaFoldDB" id="A0AAX4HES4"/>
<dbReference type="GO" id="GO:0016020">
    <property type="term" value="C:membrane"/>
    <property type="evidence" value="ECO:0007669"/>
    <property type="project" value="TreeGrafter"/>
</dbReference>
<keyword evidence="2 11" id="KW-0031">Aminopeptidase</keyword>
<dbReference type="GO" id="GO:0070006">
    <property type="term" value="F:metalloaminopeptidase activity"/>
    <property type="evidence" value="ECO:0007669"/>
    <property type="project" value="TreeGrafter"/>
</dbReference>
<dbReference type="Gene3D" id="2.60.40.1730">
    <property type="entry name" value="tricorn interacting facor f3 domain"/>
    <property type="match status" value="1"/>
</dbReference>
<dbReference type="GO" id="GO:0006508">
    <property type="term" value="P:proteolysis"/>
    <property type="evidence" value="ECO:0007669"/>
    <property type="project" value="UniProtKB-KW"/>
</dbReference>
<dbReference type="InterPro" id="IPR027268">
    <property type="entry name" value="Peptidase_M4/M1_CTD_sf"/>
</dbReference>
<feature type="domain" description="Aminopeptidase N-like N-terminal" evidence="14">
    <location>
        <begin position="17"/>
        <end position="200"/>
    </location>
</feature>
<dbReference type="EC" id="3.4.11.-" evidence="11"/>
<keyword evidence="16" id="KW-1185">Reference proteome</keyword>
<dbReference type="Pfam" id="PF17900">
    <property type="entry name" value="Peptidase_M1_N"/>
    <property type="match status" value="1"/>
</dbReference>
<dbReference type="InterPro" id="IPR050344">
    <property type="entry name" value="Peptidase_M1_aminopeptidases"/>
</dbReference>
<evidence type="ECO:0000256" key="2">
    <source>
        <dbReference type="ARBA" id="ARBA00022438"/>
    </source>
</evidence>
<evidence type="ECO:0000256" key="5">
    <source>
        <dbReference type="ARBA" id="ARBA00022801"/>
    </source>
</evidence>
<evidence type="ECO:0000256" key="11">
    <source>
        <dbReference type="RuleBase" id="RU364040"/>
    </source>
</evidence>
<gene>
    <name evidence="15" type="ORF">PUMCH_004234</name>
</gene>
<dbReference type="GO" id="GO:0005737">
    <property type="term" value="C:cytoplasm"/>
    <property type="evidence" value="ECO:0007669"/>
    <property type="project" value="TreeGrafter"/>
</dbReference>
<dbReference type="SUPFAM" id="SSF55486">
    <property type="entry name" value="Metalloproteases ('zincins'), catalytic domain"/>
    <property type="match status" value="1"/>
</dbReference>
<dbReference type="InterPro" id="IPR042097">
    <property type="entry name" value="Aminopeptidase_N-like_N_sf"/>
</dbReference>
<evidence type="ECO:0000256" key="1">
    <source>
        <dbReference type="ARBA" id="ARBA00010136"/>
    </source>
</evidence>
<dbReference type="Pfam" id="PF01433">
    <property type="entry name" value="Peptidase_M1"/>
    <property type="match status" value="1"/>
</dbReference>
<dbReference type="InterPro" id="IPR024571">
    <property type="entry name" value="ERAP1-like_C_dom"/>
</dbReference>
<keyword evidence="4 9" id="KW-0479">Metal-binding</keyword>
<dbReference type="EMBL" id="CP138898">
    <property type="protein sequence ID" value="WPK26869.1"/>
    <property type="molecule type" value="Genomic_DNA"/>
</dbReference>
<feature type="domain" description="Peptidase M1 membrane alanine aminopeptidase" evidence="12">
    <location>
        <begin position="241"/>
        <end position="458"/>
    </location>
</feature>
<dbReference type="Gene3D" id="1.10.390.10">
    <property type="entry name" value="Neutral Protease Domain 2"/>
    <property type="match status" value="1"/>
</dbReference>
<dbReference type="KEGG" id="asau:88175295"/>
<feature type="site" description="Transition state stabilizer" evidence="10">
    <location>
        <position position="399"/>
    </location>
</feature>
<dbReference type="GeneID" id="88175295"/>
<feature type="binding site" evidence="9">
    <location>
        <position position="313"/>
    </location>
    <ligand>
        <name>Zn(2+)</name>
        <dbReference type="ChEBI" id="CHEBI:29105"/>
        <note>catalytic</note>
    </ligand>
</feature>
<dbReference type="InterPro" id="IPR014782">
    <property type="entry name" value="Peptidase_M1_dom"/>
</dbReference>
<dbReference type="RefSeq" id="XP_062879248.1">
    <property type="nucleotide sequence ID" value="XM_063023178.1"/>
</dbReference>
<organism evidence="15 16">
    <name type="scientific">Australozyma saopauloensis</name>
    <dbReference type="NCBI Taxonomy" id="291208"/>
    <lineage>
        <taxon>Eukaryota</taxon>
        <taxon>Fungi</taxon>
        <taxon>Dikarya</taxon>
        <taxon>Ascomycota</taxon>
        <taxon>Saccharomycotina</taxon>
        <taxon>Pichiomycetes</taxon>
        <taxon>Metschnikowiaceae</taxon>
        <taxon>Australozyma</taxon>
    </lineage>
</organism>
<evidence type="ECO:0000313" key="15">
    <source>
        <dbReference type="EMBL" id="WPK26869.1"/>
    </source>
</evidence>
<dbReference type="Pfam" id="PF11838">
    <property type="entry name" value="ERAP1_C"/>
    <property type="match status" value="1"/>
</dbReference>
<dbReference type="GO" id="GO:0042277">
    <property type="term" value="F:peptide binding"/>
    <property type="evidence" value="ECO:0007669"/>
    <property type="project" value="TreeGrafter"/>
</dbReference>
<keyword evidence="3 11" id="KW-0645">Protease</keyword>
<dbReference type="FunFam" id="2.60.40.1730:FF:000002">
    <property type="entry name" value="Aminopeptidase"/>
    <property type="match status" value="1"/>
</dbReference>
<dbReference type="PANTHER" id="PTHR11533">
    <property type="entry name" value="PROTEASE M1 ZINC METALLOPROTEASE"/>
    <property type="match status" value="1"/>
</dbReference>
<dbReference type="InterPro" id="IPR045357">
    <property type="entry name" value="Aminopeptidase_N-like_N"/>
</dbReference>
<evidence type="ECO:0000256" key="6">
    <source>
        <dbReference type="ARBA" id="ARBA00022833"/>
    </source>
</evidence>
<evidence type="ECO:0000256" key="9">
    <source>
        <dbReference type="PIRSR" id="PIRSR634016-3"/>
    </source>
</evidence>
<comment type="cofactor">
    <cofactor evidence="9 11">
        <name>Zn(2+)</name>
        <dbReference type="ChEBI" id="CHEBI:29105"/>
    </cofactor>
    <text evidence="9 11">Binds 1 zinc ion per subunit.</text>
</comment>
<keyword evidence="6 9" id="KW-0862">Zinc</keyword>
<dbReference type="SUPFAM" id="SSF63737">
    <property type="entry name" value="Leukotriene A4 hydrolase N-terminal domain"/>
    <property type="match status" value="1"/>
</dbReference>
<evidence type="ECO:0000256" key="4">
    <source>
        <dbReference type="ARBA" id="ARBA00022723"/>
    </source>
</evidence>
<feature type="binding site" evidence="9">
    <location>
        <position position="336"/>
    </location>
    <ligand>
        <name>Zn(2+)</name>
        <dbReference type="ChEBI" id="CHEBI:29105"/>
        <note>catalytic</note>
    </ligand>
</feature>
<dbReference type="InterPro" id="IPR001930">
    <property type="entry name" value="Peptidase_M1"/>
</dbReference>
<proteinExistence type="inferred from homology"/>
<dbReference type="GO" id="GO:0043171">
    <property type="term" value="P:peptide catabolic process"/>
    <property type="evidence" value="ECO:0007669"/>
    <property type="project" value="TreeGrafter"/>
</dbReference>
<dbReference type="Proteomes" id="UP001338582">
    <property type="component" value="Chromosome 5"/>
</dbReference>
<evidence type="ECO:0000256" key="3">
    <source>
        <dbReference type="ARBA" id="ARBA00022670"/>
    </source>
</evidence>
<evidence type="ECO:0000256" key="7">
    <source>
        <dbReference type="ARBA" id="ARBA00023049"/>
    </source>
</evidence>
<reference evidence="15 16" key="1">
    <citation type="submission" date="2023-10" db="EMBL/GenBank/DDBJ databases">
        <title>Draft Genome Sequence of Candida saopaulonensis from a very Premature Infant with Sepsis.</title>
        <authorList>
            <person name="Ning Y."/>
            <person name="Dai R."/>
            <person name="Xiao M."/>
            <person name="Xu Y."/>
            <person name="Yan Q."/>
            <person name="Zhang L."/>
        </authorList>
    </citation>
    <scope>NUCLEOTIDE SEQUENCE [LARGE SCALE GENOMIC DNA]</scope>
    <source>
        <strain evidence="15 16">19XY460</strain>
    </source>
</reference>
<feature type="domain" description="ERAP1-like C-terminal" evidence="13">
    <location>
        <begin position="530"/>
        <end position="854"/>
    </location>
</feature>
<dbReference type="PANTHER" id="PTHR11533:SF171">
    <property type="entry name" value="AMINOPEPTIDASE"/>
    <property type="match status" value="1"/>
</dbReference>
<evidence type="ECO:0000256" key="10">
    <source>
        <dbReference type="PIRSR" id="PIRSR634016-4"/>
    </source>
</evidence>
<evidence type="ECO:0000259" key="12">
    <source>
        <dbReference type="Pfam" id="PF01433"/>
    </source>
</evidence>
<dbReference type="InterPro" id="IPR034016">
    <property type="entry name" value="M1_APN-typ"/>
</dbReference>
<protein>
    <recommendedName>
        <fullName evidence="11">Aminopeptidase</fullName>
        <ecNumber evidence="11">3.4.11.-</ecNumber>
    </recommendedName>
</protein>
<keyword evidence="7 11" id="KW-0482">Metalloprotease</keyword>
<dbReference type="GO" id="GO:0008270">
    <property type="term" value="F:zinc ion binding"/>
    <property type="evidence" value="ECO:0007669"/>
    <property type="project" value="UniProtKB-UniRule"/>
</dbReference>
<evidence type="ECO:0000259" key="14">
    <source>
        <dbReference type="Pfam" id="PF17900"/>
    </source>
</evidence>
<keyword evidence="5 11" id="KW-0378">Hydrolase</keyword>
<feature type="binding site" evidence="9">
    <location>
        <position position="317"/>
    </location>
    <ligand>
        <name>Zn(2+)</name>
        <dbReference type="ChEBI" id="CHEBI:29105"/>
        <note>catalytic</note>
    </ligand>
</feature>
<dbReference type="CDD" id="cd09601">
    <property type="entry name" value="M1_APN-Q_like"/>
    <property type="match status" value="1"/>
</dbReference>
<evidence type="ECO:0000313" key="16">
    <source>
        <dbReference type="Proteomes" id="UP001338582"/>
    </source>
</evidence>
<evidence type="ECO:0000256" key="8">
    <source>
        <dbReference type="PIRSR" id="PIRSR634016-1"/>
    </source>
</evidence>
<dbReference type="Gene3D" id="2.60.40.1910">
    <property type="match status" value="1"/>
</dbReference>
<feature type="active site" description="Proton acceptor" evidence="8">
    <location>
        <position position="314"/>
    </location>
</feature>
<accession>A0AAX4HES4</accession>
<dbReference type="PRINTS" id="PR00756">
    <property type="entry name" value="ALADIPTASE"/>
</dbReference>
<evidence type="ECO:0000259" key="13">
    <source>
        <dbReference type="Pfam" id="PF11838"/>
    </source>
</evidence>
<dbReference type="FunFam" id="1.10.390.10:FF:000001">
    <property type="entry name" value="Aminopeptidase"/>
    <property type="match status" value="1"/>
</dbReference>
<sequence length="876" mass="98759">MCKTEQPYYEALPQTLQPLHYDVAVSEITDSVYSGIVKIDLSIVEATDELHLHYRDLTIKNAVVHYMGALFDAKVALTDKKKEVFVLKLGRSLDAIGEIAQVEISFEGIIQTNMAGFYKSAYVENGVTKYMLSTQFEATDARRAFPCLDEPALKATFTVHITTKLDLTVLGNMPVEREEPVGDDYKRVTFCKTPKMSTYLLAWAVGEFEYIQSFTEDVYYGDKPLPVSIYTTKGYTKDAQFALEIAPKIVDLFSKVFQVKYPLPKLDLIAVHSFSHNAMENWGLITYRSTALLYSPEKSAPSYKQNVAYVVAHEIAHQWFGNLVTMQWWDELWLNEGFATWVGYYAVDHLFPEWDIFSEFVSSSLQQALRLDGLRNSHPIKVPVNDALDIDQLFDAISYLKGSSTILMLSTYLGTDVFLNGVAKYLNVHKYGNTTAENLWSAISDVSGHDVASLMDPWITKIGYPIIKVSESEGNLQLSQSRFLNGGGVLPEEDETVWWVPLNIKSSAQNLQSDALLQKSALLDIELDSFFKLNKDTEAPYRVDYDSKILNDNVLLNFSELSTKDRVGLIADVISIAISGDSATSTITFLNLVKSLTLDAALLGEAFAPWKELVAALSSFSRTFSGLDAALTAKVQSFIKAVYSKLAIKLLRENVPGSNFNRSKLKSLILKTSLGCHIPELQQFANDAYANWTASGSIDSSLREYIFGSKVSSPDFSERDFELLMNEVIKPSSLDSREIVLGAMGQISHPEYTGRLLDSILDENVIPTMDAHFLAVTVTNNPLTRAGFWTFFKNNYERLYELMSTNMVVLERFVKLTLCNYQTSEMALEVEAFFENKDVHGFERALKQVLDQIQINAAWYERDHQEVFKWLDENQF</sequence>
<comment type="similarity">
    <text evidence="1 11">Belongs to the peptidase M1 family.</text>
</comment>